<reference evidence="2 3" key="2">
    <citation type="submission" date="2014-10" db="EMBL/GenBank/DDBJ databases">
        <title>Paracoccus sanguinis sp. nov., isolated from clinical specimens of New York State patients.</title>
        <authorList>
            <person name="Mingle L.A."/>
            <person name="Cole J.A."/>
            <person name="Lapierre P."/>
            <person name="Musser K.A."/>
        </authorList>
    </citation>
    <scope>NUCLEOTIDE SEQUENCE [LARGE SCALE GENOMIC DNA]</scope>
    <source>
        <strain evidence="2 3">JCM 14014</strain>
    </source>
</reference>
<protein>
    <submittedName>
        <fullName evidence="2">Uncharacterized protein</fullName>
    </submittedName>
</protein>
<sequence length="86" mass="9334">MTLNDSSRVTDADKGLHRAAIKGLFRSQKAAILVRIPPLTGAGAKSVRMMRYGSNLARWSDFRRGDGSPKLPRNPQSANRPDGAEA</sequence>
<evidence type="ECO:0000313" key="3">
    <source>
        <dbReference type="Proteomes" id="UP000029846"/>
    </source>
</evidence>
<dbReference type="Proteomes" id="UP000029846">
    <property type="component" value="Unassembled WGS sequence"/>
</dbReference>
<accession>A0A099EW50</accession>
<dbReference type="RefSeq" id="WP_074948199.1">
    <property type="nucleotide sequence ID" value="NZ_FOJO01000039.1"/>
</dbReference>
<dbReference type="EMBL" id="JRKN01000042">
    <property type="protein sequence ID" value="KGJ02241.1"/>
    <property type="molecule type" value="Genomic_DNA"/>
</dbReference>
<feature type="region of interest" description="Disordered" evidence="1">
    <location>
        <begin position="59"/>
        <end position="86"/>
    </location>
</feature>
<dbReference type="AlphaFoldDB" id="A0A099EW50"/>
<evidence type="ECO:0000313" key="2">
    <source>
        <dbReference type="EMBL" id="KGJ02241.1"/>
    </source>
</evidence>
<keyword evidence="3" id="KW-1185">Reference proteome</keyword>
<organism evidence="2 3">
    <name type="scientific">Paracoccus halophilus</name>
    <dbReference type="NCBI Taxonomy" id="376733"/>
    <lineage>
        <taxon>Bacteria</taxon>
        <taxon>Pseudomonadati</taxon>
        <taxon>Pseudomonadota</taxon>
        <taxon>Alphaproteobacteria</taxon>
        <taxon>Rhodobacterales</taxon>
        <taxon>Paracoccaceae</taxon>
        <taxon>Paracoccus</taxon>
    </lineage>
</organism>
<name>A0A099EW50_9RHOB</name>
<gene>
    <name evidence="2" type="ORF">IT41_18000</name>
</gene>
<comment type="caution">
    <text evidence="2">The sequence shown here is derived from an EMBL/GenBank/DDBJ whole genome shotgun (WGS) entry which is preliminary data.</text>
</comment>
<reference evidence="2 3" key="1">
    <citation type="submission" date="2014-09" db="EMBL/GenBank/DDBJ databases">
        <authorList>
            <person name="McGinnis J.M."/>
            <person name="Wolfgang W.J."/>
        </authorList>
    </citation>
    <scope>NUCLEOTIDE SEQUENCE [LARGE SCALE GENOMIC DNA]</scope>
    <source>
        <strain evidence="2 3">JCM 14014</strain>
    </source>
</reference>
<evidence type="ECO:0000256" key="1">
    <source>
        <dbReference type="SAM" id="MobiDB-lite"/>
    </source>
</evidence>
<proteinExistence type="predicted"/>